<keyword evidence="1" id="KW-0732">Signal</keyword>
<protein>
    <submittedName>
        <fullName evidence="3">DUF4932 domain-containing protein</fullName>
    </submittedName>
</protein>
<feature type="domain" description="SbsA Ig-like" evidence="2">
    <location>
        <begin position="384"/>
        <end position="484"/>
    </location>
</feature>
<evidence type="ECO:0000259" key="2">
    <source>
        <dbReference type="Pfam" id="PF13205"/>
    </source>
</evidence>
<sequence length="608" mass="71217">MAKKILFLIILFCISNNGFTQQSKPLENAKVDPRVELLSIAFRLADAEEFKGEDFKNYVNDINTYFAAYKNHELISFIKEIRNEQGIGYDAVAKMAVHLTYPELKPILPFSENIPEKRWGTHLKNTEHFITLLQKFHKESNFQKFYSEHQSLYNIAEDRFNQNVLNEIDINWYPEFYGKVPNEKFTIILGMGFTGNFGVKLQAPKQQEIVYSILGAWDFDKEGKPLYTTENGYTETIVHEFNHSFVNYLQDAIEKELAPYGNQLYKIVKKELSQQAYGDWLTALNEGLVRAAVVEYFSTSKKADNQLKNEQLFYETFRRKFYWVPDLVSSLEIYQKNRKKYPTLESFMPELVKVYKTIAQNPVKTYRQNIDDVFALPVNTNPDSPKIIDFSPKNNAQHIATDTKEIILFFDKEMLYNYNIDQPPFPYSTIPVDAIRLSENKKEIHLSLKRNLNENTAYGLALGADFRSTDSLKLDKPYLYTFSTVTQPKINSTVSKTKKEYRFTFSTLENRVLTDLKGTPKIYLQTYLKEHDIQSVKLIGDFNDWNTESNTDELMKITENNYRVLLPVKQFKNKPNFSFLINREYILVPNYKDKNVDFQPNYTYFTTE</sequence>
<evidence type="ECO:0000313" key="4">
    <source>
        <dbReference type="Proteomes" id="UP001170959"/>
    </source>
</evidence>
<name>A0AAJ1QCF8_9FLAO</name>
<dbReference type="AlphaFoldDB" id="A0AAJ1QCF8"/>
<organism evidence="3 4">
    <name type="scientific">Empedobacter brevis</name>
    <dbReference type="NCBI Taxonomy" id="247"/>
    <lineage>
        <taxon>Bacteria</taxon>
        <taxon>Pseudomonadati</taxon>
        <taxon>Bacteroidota</taxon>
        <taxon>Flavobacteriia</taxon>
        <taxon>Flavobacteriales</taxon>
        <taxon>Weeksellaceae</taxon>
        <taxon>Empedobacter</taxon>
    </lineage>
</organism>
<reference evidence="3" key="1">
    <citation type="submission" date="2020-06" db="EMBL/GenBank/DDBJ databases">
        <authorList>
            <person name="Dong N."/>
        </authorList>
    </citation>
    <scope>NUCLEOTIDE SEQUENCE</scope>
    <source>
        <strain evidence="3">R655-4</strain>
    </source>
</reference>
<dbReference type="EMBL" id="JACAGJ010000001">
    <property type="protein sequence ID" value="MDM1071498.1"/>
    <property type="molecule type" value="Genomic_DNA"/>
</dbReference>
<dbReference type="RefSeq" id="WP_286491884.1">
    <property type="nucleotide sequence ID" value="NZ_JACAGJ010000001.1"/>
</dbReference>
<evidence type="ECO:0000256" key="1">
    <source>
        <dbReference type="ARBA" id="ARBA00022729"/>
    </source>
</evidence>
<gene>
    <name evidence="3" type="ORF">HX001_03200</name>
</gene>
<reference evidence="3" key="2">
    <citation type="journal article" date="2022" name="Sci. Total Environ.">
        <title>Prevalence, transmission, and molecular epidemiology of tet(X)-positive bacteria among humans, animals, and environmental niches in China: An epidemiological, and genomic-based study.</title>
        <authorList>
            <person name="Dong N."/>
            <person name="Zeng Y."/>
            <person name="Cai C."/>
            <person name="Sun C."/>
            <person name="Lu J."/>
            <person name="Liu C."/>
            <person name="Zhou H."/>
            <person name="Sun Q."/>
            <person name="Shu L."/>
            <person name="Wang H."/>
            <person name="Wang Y."/>
            <person name="Wang S."/>
            <person name="Wu C."/>
            <person name="Chan E.W."/>
            <person name="Chen G."/>
            <person name="Shen Z."/>
            <person name="Chen S."/>
            <person name="Zhang R."/>
        </authorList>
    </citation>
    <scope>NUCLEOTIDE SEQUENCE</scope>
    <source>
        <strain evidence="3">R655-4</strain>
    </source>
</reference>
<evidence type="ECO:0000313" key="3">
    <source>
        <dbReference type="EMBL" id="MDM1071498.1"/>
    </source>
</evidence>
<dbReference type="Pfam" id="PF13205">
    <property type="entry name" value="Big_5"/>
    <property type="match status" value="1"/>
</dbReference>
<proteinExistence type="predicted"/>
<accession>A0AAJ1QCF8</accession>
<dbReference type="Proteomes" id="UP001170959">
    <property type="component" value="Unassembled WGS sequence"/>
</dbReference>
<dbReference type="Pfam" id="PF16286">
    <property type="entry name" value="DUF4932"/>
    <property type="match status" value="1"/>
</dbReference>
<comment type="caution">
    <text evidence="3">The sequence shown here is derived from an EMBL/GenBank/DDBJ whole genome shotgun (WGS) entry which is preliminary data.</text>
</comment>
<dbReference type="InterPro" id="IPR032560">
    <property type="entry name" value="DUF4932"/>
</dbReference>
<dbReference type="InterPro" id="IPR032812">
    <property type="entry name" value="SbsA_Ig"/>
</dbReference>